<dbReference type="EMBL" id="KB096023">
    <property type="protein sequence ID" value="ESO09112.1"/>
    <property type="molecule type" value="Genomic_DNA"/>
</dbReference>
<keyword evidence="3" id="KW-1185">Reference proteome</keyword>
<accession>T1F1B8</accession>
<evidence type="ECO:0000313" key="3">
    <source>
        <dbReference type="Proteomes" id="UP000015101"/>
    </source>
</evidence>
<name>T1F1B8_HELRO</name>
<protein>
    <submittedName>
        <fullName evidence="1 2">Uncharacterized protein</fullName>
    </submittedName>
</protein>
<dbReference type="CTD" id="20202618"/>
<dbReference type="EnsemblMetazoa" id="HelroT169052">
    <property type="protein sequence ID" value="HelroP169052"/>
    <property type="gene ID" value="HelroG169052"/>
</dbReference>
<evidence type="ECO:0000313" key="2">
    <source>
        <dbReference type="EnsemblMetazoa" id="HelroP169052"/>
    </source>
</evidence>
<dbReference type="AlphaFoldDB" id="T1F1B8"/>
<reference evidence="2" key="3">
    <citation type="submission" date="2015-06" db="UniProtKB">
        <authorList>
            <consortium name="EnsemblMetazoa"/>
        </authorList>
    </citation>
    <scope>IDENTIFICATION</scope>
</reference>
<dbReference type="Proteomes" id="UP000015101">
    <property type="component" value="Unassembled WGS sequence"/>
</dbReference>
<dbReference type="InParanoid" id="T1F1B8"/>
<dbReference type="EMBL" id="AMQM01003171">
    <property type="status" value="NOT_ANNOTATED_CDS"/>
    <property type="molecule type" value="Genomic_DNA"/>
</dbReference>
<dbReference type="OrthoDB" id="9937820at2759"/>
<dbReference type="KEGG" id="hro:HELRODRAFT_169052"/>
<dbReference type="GeneID" id="20202618"/>
<dbReference type="RefSeq" id="XP_009013134.1">
    <property type="nucleotide sequence ID" value="XM_009014886.1"/>
</dbReference>
<dbReference type="STRING" id="6412.T1F1B8"/>
<dbReference type="HOGENOM" id="CLU_1837245_0_0_1"/>
<reference evidence="1 3" key="2">
    <citation type="journal article" date="2013" name="Nature">
        <title>Insights into bilaterian evolution from three spiralian genomes.</title>
        <authorList>
            <person name="Simakov O."/>
            <person name="Marletaz F."/>
            <person name="Cho S.J."/>
            <person name="Edsinger-Gonzales E."/>
            <person name="Havlak P."/>
            <person name="Hellsten U."/>
            <person name="Kuo D.H."/>
            <person name="Larsson T."/>
            <person name="Lv J."/>
            <person name="Arendt D."/>
            <person name="Savage R."/>
            <person name="Osoegawa K."/>
            <person name="de Jong P."/>
            <person name="Grimwood J."/>
            <person name="Chapman J.A."/>
            <person name="Shapiro H."/>
            <person name="Aerts A."/>
            <person name="Otillar R.P."/>
            <person name="Terry A.Y."/>
            <person name="Boore J.L."/>
            <person name="Grigoriev I.V."/>
            <person name="Lindberg D.R."/>
            <person name="Seaver E.C."/>
            <person name="Weisblat D.A."/>
            <person name="Putnam N.H."/>
            <person name="Rokhsar D.S."/>
        </authorList>
    </citation>
    <scope>NUCLEOTIDE SEQUENCE</scope>
</reference>
<evidence type="ECO:0000313" key="1">
    <source>
        <dbReference type="EMBL" id="ESO09112.1"/>
    </source>
</evidence>
<proteinExistence type="predicted"/>
<reference evidence="3" key="1">
    <citation type="submission" date="2012-12" db="EMBL/GenBank/DDBJ databases">
        <authorList>
            <person name="Hellsten U."/>
            <person name="Grimwood J."/>
            <person name="Chapman J.A."/>
            <person name="Shapiro H."/>
            <person name="Aerts A."/>
            <person name="Otillar R.P."/>
            <person name="Terry A.Y."/>
            <person name="Boore J.L."/>
            <person name="Simakov O."/>
            <person name="Marletaz F."/>
            <person name="Cho S.-J."/>
            <person name="Edsinger-Gonzales E."/>
            <person name="Havlak P."/>
            <person name="Kuo D.-H."/>
            <person name="Larsson T."/>
            <person name="Lv J."/>
            <person name="Arendt D."/>
            <person name="Savage R."/>
            <person name="Osoegawa K."/>
            <person name="de Jong P."/>
            <person name="Lindberg D.R."/>
            <person name="Seaver E.C."/>
            <person name="Weisblat D.A."/>
            <person name="Putnam N.H."/>
            <person name="Grigoriev I.V."/>
            <person name="Rokhsar D.S."/>
        </authorList>
    </citation>
    <scope>NUCLEOTIDE SEQUENCE</scope>
</reference>
<gene>
    <name evidence="2" type="primary">20202618</name>
    <name evidence="1" type="ORF">HELRODRAFT_169052</name>
</gene>
<sequence length="140" mass="16056">MAWYKQNKTKSSFQEVPEIRNNNWMNVGDTFKEMHDILTSPSESITAISNLNPGILRPGTMNEYHGDNESYYMKLSSVPVKRHNDYYTIFDIHAHGSNLKDRFISVLAVVKQVGSIRECMTKAGKSMRRCEVKRPQLISG</sequence>
<organism evidence="2 3">
    <name type="scientific">Helobdella robusta</name>
    <name type="common">Californian leech</name>
    <dbReference type="NCBI Taxonomy" id="6412"/>
    <lineage>
        <taxon>Eukaryota</taxon>
        <taxon>Metazoa</taxon>
        <taxon>Spiralia</taxon>
        <taxon>Lophotrochozoa</taxon>
        <taxon>Annelida</taxon>
        <taxon>Clitellata</taxon>
        <taxon>Hirudinea</taxon>
        <taxon>Rhynchobdellida</taxon>
        <taxon>Glossiphoniidae</taxon>
        <taxon>Helobdella</taxon>
    </lineage>
</organism>